<feature type="domain" description="SH3" evidence="12">
    <location>
        <begin position="330"/>
        <end position="389"/>
    </location>
</feature>
<dbReference type="InterPro" id="IPR035726">
    <property type="entry name" value="Abi2_SH3"/>
</dbReference>
<dbReference type="GO" id="GO:0035591">
    <property type="term" value="F:signaling adaptor activity"/>
    <property type="evidence" value="ECO:0007669"/>
    <property type="project" value="TreeGrafter"/>
</dbReference>
<dbReference type="InterPro" id="IPR036028">
    <property type="entry name" value="SH3-like_dom_sf"/>
</dbReference>
<feature type="region of interest" description="Disordered" evidence="11">
    <location>
        <begin position="276"/>
        <end position="326"/>
    </location>
</feature>
<evidence type="ECO:0000256" key="10">
    <source>
        <dbReference type="PROSITE-ProRule" id="PRU00192"/>
    </source>
</evidence>
<evidence type="ECO:0000313" key="14">
    <source>
        <dbReference type="Proteomes" id="UP000034805"/>
    </source>
</evidence>
<evidence type="ECO:0000256" key="5">
    <source>
        <dbReference type="ARBA" id="ARBA00022490"/>
    </source>
</evidence>
<feature type="compositionally biased region" description="Pro residues" evidence="11">
    <location>
        <begin position="146"/>
        <end position="158"/>
    </location>
</feature>
<evidence type="ECO:0000256" key="1">
    <source>
        <dbReference type="ARBA" id="ARBA00004245"/>
    </source>
</evidence>
<feature type="compositionally biased region" description="Pro residues" evidence="11">
    <location>
        <begin position="75"/>
        <end position="88"/>
    </location>
</feature>
<evidence type="ECO:0000256" key="6">
    <source>
        <dbReference type="ARBA" id="ARBA00022553"/>
    </source>
</evidence>
<accession>A0A0P7WIR3</accession>
<sequence>MKTVDIHKEKVARREIGILTTNKNTSRTHKIIAPANPERPVRYIRKPIDFNVLDDIGHGVKVSTQNMKMGGLPRTNPPTQKPPSPPVPGKGTIGRHSPYRTLEPVRPPVVPNDYVPSPTRNLAPAQHQSPVRTASVNQRNRTYSPPSAPPPTPNPSPVPTTEAQKPTAEASIPSQHPPSAAAATSTTNTTPAQGTAPQFYSMNRPVSRHNPPAVGGSLPYRRPPSVTGQPNLPQSQANGGPYYNQNQGSLAPPPPSILQITPQLPLVGFVARVQETISDAPPPPPPSDESVFQESPPPPPPPEDYEEEESAVVEYSDPYAEEDPPWAPRTYLEKVVAIYDYTRDKEDELSFQEGAIIYVIKKNDDGWYEGVMSGTTGLFPGNYVESIMHYNE</sequence>
<dbReference type="STRING" id="113540.ENSSFOP00015009812"/>
<dbReference type="EMBL" id="JARO02009958">
    <property type="protein sequence ID" value="KPP61124.1"/>
    <property type="molecule type" value="Genomic_DNA"/>
</dbReference>
<organism evidence="13 14">
    <name type="scientific">Scleropages formosus</name>
    <name type="common">Asian bonytongue</name>
    <name type="synonym">Osteoglossum formosum</name>
    <dbReference type="NCBI Taxonomy" id="113540"/>
    <lineage>
        <taxon>Eukaryota</taxon>
        <taxon>Metazoa</taxon>
        <taxon>Chordata</taxon>
        <taxon>Craniata</taxon>
        <taxon>Vertebrata</taxon>
        <taxon>Euteleostomi</taxon>
        <taxon>Actinopterygii</taxon>
        <taxon>Neopterygii</taxon>
        <taxon>Teleostei</taxon>
        <taxon>Osteoglossocephala</taxon>
        <taxon>Osteoglossomorpha</taxon>
        <taxon>Osteoglossiformes</taxon>
        <taxon>Osteoglossidae</taxon>
        <taxon>Scleropages</taxon>
    </lineage>
</organism>
<evidence type="ECO:0000256" key="11">
    <source>
        <dbReference type="SAM" id="MobiDB-lite"/>
    </source>
</evidence>
<keyword evidence="6" id="KW-0597">Phosphoprotein</keyword>
<keyword evidence="9" id="KW-0966">Cell projection</keyword>
<dbReference type="Pfam" id="PF07815">
    <property type="entry name" value="Abi_HHR"/>
    <property type="match status" value="1"/>
</dbReference>
<dbReference type="InterPro" id="IPR028457">
    <property type="entry name" value="ABI"/>
</dbReference>
<feature type="compositionally biased region" description="Low complexity" evidence="11">
    <location>
        <begin position="173"/>
        <end position="198"/>
    </location>
</feature>
<dbReference type="CDD" id="cd11972">
    <property type="entry name" value="SH3_Abi2"/>
    <property type="match status" value="1"/>
</dbReference>
<dbReference type="PRINTS" id="PR00452">
    <property type="entry name" value="SH3DOMAIN"/>
</dbReference>
<dbReference type="GO" id="GO:0017124">
    <property type="term" value="F:SH3 domain binding"/>
    <property type="evidence" value="ECO:0007669"/>
    <property type="project" value="TreeGrafter"/>
</dbReference>
<comment type="subcellular location">
    <subcellularLocation>
        <location evidence="2">Cell projection</location>
        <location evidence="2">Lamellipodium</location>
    </subcellularLocation>
    <subcellularLocation>
        <location evidence="1">Cytoplasm</location>
        <location evidence="1">Cytoskeleton</location>
    </subcellularLocation>
</comment>
<evidence type="ECO:0000256" key="2">
    <source>
        <dbReference type="ARBA" id="ARBA00004510"/>
    </source>
</evidence>
<reference evidence="13 14" key="1">
    <citation type="submission" date="2015-08" db="EMBL/GenBank/DDBJ databases">
        <title>The genome of the Asian arowana (Scleropages formosus).</title>
        <authorList>
            <person name="Tan M.H."/>
            <person name="Gan H.M."/>
            <person name="Croft L.J."/>
            <person name="Austin C.M."/>
        </authorList>
    </citation>
    <scope>NUCLEOTIDE SEQUENCE [LARGE SCALE GENOMIC DNA]</scope>
    <source>
        <strain evidence="13">Aro1</strain>
    </source>
</reference>
<comment type="similarity">
    <text evidence="3">Belongs to the ABI family.</text>
</comment>
<evidence type="ECO:0000256" key="7">
    <source>
        <dbReference type="ARBA" id="ARBA00023054"/>
    </source>
</evidence>
<proteinExistence type="inferred from homology"/>
<dbReference type="SMART" id="SM00326">
    <property type="entry name" value="SH3"/>
    <property type="match status" value="1"/>
</dbReference>
<dbReference type="PANTHER" id="PTHR10460">
    <property type="entry name" value="ABL INTERACTOR FAMILY MEMBER"/>
    <property type="match status" value="1"/>
</dbReference>
<protein>
    <submittedName>
        <fullName evidence="13">Abl interactor 1-like</fullName>
    </submittedName>
</protein>
<evidence type="ECO:0000256" key="8">
    <source>
        <dbReference type="ARBA" id="ARBA00023212"/>
    </source>
</evidence>
<dbReference type="SUPFAM" id="SSF50044">
    <property type="entry name" value="SH3-domain"/>
    <property type="match status" value="1"/>
</dbReference>
<evidence type="ECO:0000256" key="4">
    <source>
        <dbReference type="ARBA" id="ARBA00022443"/>
    </source>
</evidence>
<dbReference type="FunFam" id="2.30.30.40:FF:000002">
    <property type="entry name" value="abl interactor 1 isoform X1"/>
    <property type="match status" value="1"/>
</dbReference>
<dbReference type="Proteomes" id="UP000034805">
    <property type="component" value="Unassembled WGS sequence"/>
</dbReference>
<dbReference type="AlphaFoldDB" id="A0A0P7WIR3"/>
<name>A0A0P7WIR3_SCLFO</name>
<feature type="compositionally biased region" description="Polar residues" evidence="11">
    <location>
        <begin position="126"/>
        <end position="143"/>
    </location>
</feature>
<keyword evidence="8" id="KW-0206">Cytoskeleton</keyword>
<keyword evidence="4 10" id="KW-0728">SH3 domain</keyword>
<dbReference type="PANTHER" id="PTHR10460:SF26">
    <property type="entry name" value="ABL INTERACTOR 2"/>
    <property type="match status" value="1"/>
</dbReference>
<gene>
    <name evidence="13" type="ORF">Z043_120818</name>
</gene>
<dbReference type="GO" id="GO:0001764">
    <property type="term" value="P:neuron migration"/>
    <property type="evidence" value="ECO:0007669"/>
    <property type="project" value="TreeGrafter"/>
</dbReference>
<dbReference type="InterPro" id="IPR001452">
    <property type="entry name" value="SH3_domain"/>
</dbReference>
<dbReference type="Gene3D" id="2.30.30.40">
    <property type="entry name" value="SH3 Domains"/>
    <property type="match status" value="1"/>
</dbReference>
<evidence type="ECO:0000313" key="13">
    <source>
        <dbReference type="EMBL" id="KPP61124.1"/>
    </source>
</evidence>
<feature type="region of interest" description="Disordered" evidence="11">
    <location>
        <begin position="65"/>
        <end position="259"/>
    </location>
</feature>
<keyword evidence="5" id="KW-0963">Cytoplasm</keyword>
<dbReference type="Pfam" id="PF00018">
    <property type="entry name" value="SH3_1"/>
    <property type="match status" value="1"/>
</dbReference>
<evidence type="ECO:0000256" key="3">
    <source>
        <dbReference type="ARBA" id="ARBA00010020"/>
    </source>
</evidence>
<evidence type="ECO:0000256" key="9">
    <source>
        <dbReference type="ARBA" id="ARBA00023273"/>
    </source>
</evidence>
<evidence type="ECO:0000259" key="12">
    <source>
        <dbReference type="PROSITE" id="PS50002"/>
    </source>
</evidence>
<feature type="compositionally biased region" description="Polar residues" evidence="11">
    <location>
        <begin position="226"/>
        <end position="249"/>
    </location>
</feature>
<dbReference type="GO" id="GO:0098858">
    <property type="term" value="C:actin-based cell projection"/>
    <property type="evidence" value="ECO:0007669"/>
    <property type="project" value="TreeGrafter"/>
</dbReference>
<dbReference type="GO" id="GO:0030027">
    <property type="term" value="C:lamellipodium"/>
    <property type="evidence" value="ECO:0007669"/>
    <property type="project" value="UniProtKB-SubCell"/>
</dbReference>
<keyword evidence="7" id="KW-0175">Coiled coil</keyword>
<dbReference type="GO" id="GO:0005856">
    <property type="term" value="C:cytoskeleton"/>
    <property type="evidence" value="ECO:0007669"/>
    <property type="project" value="UniProtKB-SubCell"/>
</dbReference>
<dbReference type="GO" id="GO:0031209">
    <property type="term" value="C:SCAR complex"/>
    <property type="evidence" value="ECO:0007669"/>
    <property type="project" value="TreeGrafter"/>
</dbReference>
<comment type="caution">
    <text evidence="13">The sequence shown here is derived from an EMBL/GenBank/DDBJ whole genome shotgun (WGS) entry which is preliminary data.</text>
</comment>
<dbReference type="InterPro" id="IPR012849">
    <property type="entry name" value="Abl-interactor_HHR_dom"/>
</dbReference>
<dbReference type="PROSITE" id="PS50002">
    <property type="entry name" value="SH3"/>
    <property type="match status" value="1"/>
</dbReference>